<keyword evidence="2" id="KW-1185">Reference proteome</keyword>
<reference evidence="1 2" key="1">
    <citation type="submission" date="2016-01" db="EMBL/GenBank/DDBJ databases">
        <authorList>
            <person name="Oliw E.H."/>
        </authorList>
    </citation>
    <scope>NUCLEOTIDE SEQUENCE [LARGE SCALE GENOMIC DNA]</scope>
    <source>
        <strain evidence="1 2">DY10</strain>
    </source>
</reference>
<gene>
    <name evidence="1" type="ORF">AWR27_06815</name>
</gene>
<sequence>MTTQRITGILFLLLALLGAIGCNRVRPDAPATLDFEPPIPDPVSYVAGEVTFRINDLERKINKSLNPVLVNEETFKGRKGEAWHLRVVRTGPVKIQYANQRVSFSAPLQVWYSNPLGLRKHRKSRPLCALAVNFVSPLSVESNWRLATRSRFEQYRWIQKPKIRLLGINVGITKLAENLLDKRRAEIEAAIDQAVHSELRLDREIGKIWRDMQKPLRLARQPDDIWLIPRPFSIAAAPVYGDARQITVPLQIAFRVDTRLGTLPERDTLERLPRLLRRAKVPEASRLRVLAFIPFTDLNRALDRRLITQKLELAGGTIKINSALVYGNGRSLIVKTDIGGAVNGTLYFRGQPHYDTLRNTLQVRHVDFDVDTKERLFATADWLLHDRLRDTLETVLAVPLHQHIASIPDKIETAYARAGAGKKTALDVDQFRLVPQRIVVRPDGVQILISVQSKVQVLVKRL</sequence>
<dbReference type="PROSITE" id="PS51257">
    <property type="entry name" value="PROKAR_LIPOPROTEIN"/>
    <property type="match status" value="1"/>
</dbReference>
<name>A0A1P9WUP5_9BACT</name>
<evidence type="ECO:0000313" key="2">
    <source>
        <dbReference type="Proteomes" id="UP000187941"/>
    </source>
</evidence>
<dbReference type="InterPro" id="IPR025515">
    <property type="entry name" value="DUF4403"/>
</dbReference>
<dbReference type="Proteomes" id="UP000187941">
    <property type="component" value="Chromosome"/>
</dbReference>
<proteinExistence type="predicted"/>
<dbReference type="Pfam" id="PF14356">
    <property type="entry name" value="DUF4403"/>
    <property type="match status" value="1"/>
</dbReference>
<dbReference type="OrthoDB" id="9774949at2"/>
<organism evidence="1 2">
    <name type="scientific">Spirosoma montaniterrae</name>
    <dbReference type="NCBI Taxonomy" id="1178516"/>
    <lineage>
        <taxon>Bacteria</taxon>
        <taxon>Pseudomonadati</taxon>
        <taxon>Bacteroidota</taxon>
        <taxon>Cytophagia</taxon>
        <taxon>Cytophagales</taxon>
        <taxon>Cytophagaceae</taxon>
        <taxon>Spirosoma</taxon>
    </lineage>
</organism>
<evidence type="ECO:0008006" key="3">
    <source>
        <dbReference type="Google" id="ProtNLM"/>
    </source>
</evidence>
<dbReference type="EMBL" id="CP014263">
    <property type="protein sequence ID" value="AQG79060.1"/>
    <property type="molecule type" value="Genomic_DNA"/>
</dbReference>
<protein>
    <recommendedName>
        <fullName evidence="3">DUF4403 domain-containing protein</fullName>
    </recommendedName>
</protein>
<dbReference type="KEGG" id="smon:AWR27_06815"/>
<evidence type="ECO:0000313" key="1">
    <source>
        <dbReference type="EMBL" id="AQG79060.1"/>
    </source>
</evidence>
<dbReference type="STRING" id="1178516.AWR27_06815"/>
<dbReference type="RefSeq" id="WP_077130507.1">
    <property type="nucleotide sequence ID" value="NZ_CP014263.1"/>
</dbReference>
<accession>A0A1P9WUP5</accession>
<dbReference type="AlphaFoldDB" id="A0A1P9WUP5"/>